<dbReference type="InterPro" id="IPR050273">
    <property type="entry name" value="GppA/Ppx_hydrolase"/>
</dbReference>
<comment type="similarity">
    <text evidence="1">Belongs to the GppA/Ppx family.</text>
</comment>
<comment type="caution">
    <text evidence="4">The sequence shown here is derived from an EMBL/GenBank/DDBJ whole genome shotgun (WGS) entry which is preliminary data.</text>
</comment>
<dbReference type="Gene3D" id="3.30.420.150">
    <property type="entry name" value="Exopolyphosphatase. Domain 2"/>
    <property type="match status" value="1"/>
</dbReference>
<accession>A0A418KLC5</accession>
<gene>
    <name evidence="4" type="ORF">DY240_21475</name>
</gene>
<keyword evidence="2" id="KW-0378">Hydrolase</keyword>
<evidence type="ECO:0000259" key="3">
    <source>
        <dbReference type="Pfam" id="PF02541"/>
    </source>
</evidence>
<dbReference type="EMBL" id="QUAL01000189">
    <property type="protein sequence ID" value="RIQ18335.1"/>
    <property type="molecule type" value="Genomic_DNA"/>
</dbReference>
<dbReference type="InterPro" id="IPR043129">
    <property type="entry name" value="ATPase_NBD"/>
</dbReference>
<dbReference type="AlphaFoldDB" id="A0A418KLC5"/>
<dbReference type="CDD" id="cd24056">
    <property type="entry name" value="ASKHA_NBD_MtPPX1-like"/>
    <property type="match status" value="1"/>
</dbReference>
<dbReference type="Gene3D" id="3.30.420.40">
    <property type="match status" value="1"/>
</dbReference>
<dbReference type="FunFam" id="3.30.420.150:FF:000006">
    <property type="entry name" value="Ppx/GppA family phosphatase"/>
    <property type="match status" value="1"/>
</dbReference>
<organism evidence="4 5">
    <name type="scientific">Jiangella rhizosphaerae</name>
    <dbReference type="NCBI Taxonomy" id="2293569"/>
    <lineage>
        <taxon>Bacteria</taxon>
        <taxon>Bacillati</taxon>
        <taxon>Actinomycetota</taxon>
        <taxon>Actinomycetes</taxon>
        <taxon>Jiangellales</taxon>
        <taxon>Jiangellaceae</taxon>
        <taxon>Jiangella</taxon>
    </lineage>
</organism>
<evidence type="ECO:0000256" key="1">
    <source>
        <dbReference type="ARBA" id="ARBA00007125"/>
    </source>
</evidence>
<dbReference type="PANTHER" id="PTHR30005:SF0">
    <property type="entry name" value="RETROGRADE REGULATION PROTEIN 2"/>
    <property type="match status" value="1"/>
</dbReference>
<dbReference type="GO" id="GO:0016462">
    <property type="term" value="F:pyrophosphatase activity"/>
    <property type="evidence" value="ECO:0007669"/>
    <property type="project" value="TreeGrafter"/>
</dbReference>
<evidence type="ECO:0000256" key="2">
    <source>
        <dbReference type="ARBA" id="ARBA00022801"/>
    </source>
</evidence>
<feature type="domain" description="Ppx/GppA phosphatase N-terminal" evidence="3">
    <location>
        <begin position="38"/>
        <end position="305"/>
    </location>
</feature>
<protein>
    <recommendedName>
        <fullName evidence="3">Ppx/GppA phosphatase N-terminal domain-containing protein</fullName>
    </recommendedName>
</protein>
<dbReference type="OrthoDB" id="9793035at2"/>
<evidence type="ECO:0000313" key="5">
    <source>
        <dbReference type="Proteomes" id="UP000284057"/>
    </source>
</evidence>
<dbReference type="InterPro" id="IPR003695">
    <property type="entry name" value="Ppx_GppA_N"/>
</dbReference>
<dbReference type="RefSeq" id="WP_119661885.1">
    <property type="nucleotide sequence ID" value="NZ_QUAL01000189.1"/>
</dbReference>
<evidence type="ECO:0000313" key="4">
    <source>
        <dbReference type="EMBL" id="RIQ18335.1"/>
    </source>
</evidence>
<keyword evidence="5" id="KW-1185">Reference proteome</keyword>
<dbReference type="Pfam" id="PF02541">
    <property type="entry name" value="Ppx-GppA"/>
    <property type="match status" value="1"/>
</dbReference>
<dbReference type="Proteomes" id="UP000284057">
    <property type="component" value="Unassembled WGS sequence"/>
</dbReference>
<proteinExistence type="inferred from homology"/>
<sequence>MRLGVLDIGSNSAQLQVVEATSGAPPLPAHGVKIPTLLNEAVDCDGVIAAEGIERVADAVASAVRDAAGQHVDYLYPYVTSVVRDAPNRDEVIDRIEEVAGVRPQFLTGEQEARLTYLAVHRWYGWSAGRLLLLDIGGGSMEIALGRDAEPDLAMSLPLGARRLTRQLLPDDPPTRDQLRELRRYVRDTIGEVADRLRWEGQPRRVVATSKTFKQLARLAGAPRQRKGPFVRRELARRDVRRWLPRLAAMPAAERAKLRGVSAARAGQVVAGAVVADTTMTALNVSRAEICPWALREGIVLSHLETITGQVADVPLQPVRHLDEHRRLQGPTTVTPLHPAG</sequence>
<name>A0A418KLC5_9ACTN</name>
<dbReference type="PANTHER" id="PTHR30005">
    <property type="entry name" value="EXOPOLYPHOSPHATASE"/>
    <property type="match status" value="1"/>
</dbReference>
<dbReference type="SUPFAM" id="SSF53067">
    <property type="entry name" value="Actin-like ATPase domain"/>
    <property type="match status" value="2"/>
</dbReference>
<reference evidence="4 5" key="1">
    <citation type="submission" date="2018-09" db="EMBL/GenBank/DDBJ databases">
        <title>Isolation, diversity and antifungal activity of actinobacteria from wheat.</title>
        <authorList>
            <person name="Han C."/>
        </authorList>
    </citation>
    <scope>NUCLEOTIDE SEQUENCE [LARGE SCALE GENOMIC DNA]</scope>
    <source>
        <strain evidence="4 5">NEAU-YY265</strain>
    </source>
</reference>